<evidence type="ECO:0000313" key="2">
    <source>
        <dbReference type="Proteomes" id="UP000823902"/>
    </source>
</evidence>
<comment type="caution">
    <text evidence="1">The sequence shown here is derived from an EMBL/GenBank/DDBJ whole genome shotgun (WGS) entry which is preliminary data.</text>
</comment>
<evidence type="ECO:0008006" key="3">
    <source>
        <dbReference type="Google" id="ProtNLM"/>
    </source>
</evidence>
<reference evidence="1" key="1">
    <citation type="journal article" date="2021" name="PeerJ">
        <title>Extensive microbial diversity within the chicken gut microbiome revealed by metagenomics and culture.</title>
        <authorList>
            <person name="Gilroy R."/>
            <person name="Ravi A."/>
            <person name="Getino M."/>
            <person name="Pursley I."/>
            <person name="Horton D.L."/>
            <person name="Alikhan N.F."/>
            <person name="Baker D."/>
            <person name="Gharbi K."/>
            <person name="Hall N."/>
            <person name="Watson M."/>
            <person name="Adriaenssens E.M."/>
            <person name="Foster-Nyarko E."/>
            <person name="Jarju S."/>
            <person name="Secka A."/>
            <person name="Antonio M."/>
            <person name="Oren A."/>
            <person name="Chaudhuri R.R."/>
            <person name="La Ragione R."/>
            <person name="Hildebrand F."/>
            <person name="Pallen M.J."/>
        </authorList>
    </citation>
    <scope>NUCLEOTIDE SEQUENCE</scope>
    <source>
        <strain evidence="1">CHK196-7946</strain>
    </source>
</reference>
<name>A0A9D2TMJ3_9FIRM</name>
<organism evidence="1 2">
    <name type="scientific">Candidatus Mediterraneibacter faecavium</name>
    <dbReference type="NCBI Taxonomy" id="2838668"/>
    <lineage>
        <taxon>Bacteria</taxon>
        <taxon>Bacillati</taxon>
        <taxon>Bacillota</taxon>
        <taxon>Clostridia</taxon>
        <taxon>Lachnospirales</taxon>
        <taxon>Lachnospiraceae</taxon>
        <taxon>Mediterraneibacter</taxon>
    </lineage>
</organism>
<dbReference type="Proteomes" id="UP000823902">
    <property type="component" value="Unassembled WGS sequence"/>
</dbReference>
<reference evidence="1" key="2">
    <citation type="submission" date="2021-04" db="EMBL/GenBank/DDBJ databases">
        <authorList>
            <person name="Gilroy R."/>
        </authorList>
    </citation>
    <scope>NUCLEOTIDE SEQUENCE</scope>
    <source>
        <strain evidence="1">CHK196-7946</strain>
    </source>
</reference>
<protein>
    <recommendedName>
        <fullName evidence="3">DUF2007 domain-containing protein</fullName>
    </recommendedName>
</protein>
<evidence type="ECO:0000313" key="1">
    <source>
        <dbReference type="EMBL" id="HJC74576.1"/>
    </source>
</evidence>
<dbReference type="AlphaFoldDB" id="A0A9D2TMJ3"/>
<sequence>MIFRKEVYLTRDMDEYNRAKDVLADQGIEYTSKSNPMTNPGRYHGTPFIEASAAYEYHLFVARKDEKRAERALYSAGVK</sequence>
<proteinExistence type="predicted"/>
<accession>A0A9D2TMJ3</accession>
<dbReference type="EMBL" id="DWVY01000031">
    <property type="protein sequence ID" value="HJC74576.1"/>
    <property type="molecule type" value="Genomic_DNA"/>
</dbReference>
<gene>
    <name evidence="1" type="ORF">H9697_06475</name>
</gene>